<evidence type="ECO:0000256" key="12">
    <source>
        <dbReference type="ARBA" id="ARBA00023139"/>
    </source>
</evidence>
<reference evidence="18 19" key="1">
    <citation type="submission" date="2019-02" db="EMBL/GenBank/DDBJ databases">
        <title>Deep-cultivation of Planctomycetes and their phenomic and genomic characterization uncovers novel biology.</title>
        <authorList>
            <person name="Wiegand S."/>
            <person name="Jogler M."/>
            <person name="Boedeker C."/>
            <person name="Pinto D."/>
            <person name="Vollmers J."/>
            <person name="Rivas-Marin E."/>
            <person name="Kohn T."/>
            <person name="Peeters S.H."/>
            <person name="Heuer A."/>
            <person name="Rast P."/>
            <person name="Oberbeckmann S."/>
            <person name="Bunk B."/>
            <person name="Jeske O."/>
            <person name="Meyerdierks A."/>
            <person name="Storesund J.E."/>
            <person name="Kallscheuer N."/>
            <person name="Luecker S."/>
            <person name="Lage O.M."/>
            <person name="Pohl T."/>
            <person name="Merkel B.J."/>
            <person name="Hornburger P."/>
            <person name="Mueller R.-W."/>
            <person name="Bruemmer F."/>
            <person name="Labrenz M."/>
            <person name="Spormann A.M."/>
            <person name="Op den Camp H."/>
            <person name="Overmann J."/>
            <person name="Amann R."/>
            <person name="Jetten M.S.M."/>
            <person name="Mascher T."/>
            <person name="Medema M.H."/>
            <person name="Devos D.P."/>
            <person name="Kaster A.-K."/>
            <person name="Ovreas L."/>
            <person name="Rohde M."/>
            <person name="Galperin M.Y."/>
            <person name="Jogler C."/>
        </authorList>
    </citation>
    <scope>NUCLEOTIDE SEQUENCE [LARGE SCALE GENOMIC DNA]</scope>
    <source>
        <strain evidence="18 19">Mal52</strain>
    </source>
</reference>
<accession>A0A517ZM51</accession>
<evidence type="ECO:0000256" key="4">
    <source>
        <dbReference type="ARBA" id="ARBA00022452"/>
    </source>
</evidence>
<dbReference type="GO" id="GO:0046930">
    <property type="term" value="C:pore complex"/>
    <property type="evidence" value="ECO:0007669"/>
    <property type="project" value="UniProtKB-KW"/>
</dbReference>
<evidence type="ECO:0000256" key="7">
    <source>
        <dbReference type="ARBA" id="ARBA00022729"/>
    </source>
</evidence>
<keyword evidence="19" id="KW-1185">Reference proteome</keyword>
<keyword evidence="7 15" id="KW-0732">Signal</keyword>
<evidence type="ECO:0000256" key="3">
    <source>
        <dbReference type="ARBA" id="ARBA00022448"/>
    </source>
</evidence>
<dbReference type="EMBL" id="CP036276">
    <property type="protein sequence ID" value="QDU43579.1"/>
    <property type="molecule type" value="Genomic_DNA"/>
</dbReference>
<evidence type="ECO:0000256" key="9">
    <source>
        <dbReference type="ARBA" id="ARBA00023065"/>
    </source>
</evidence>
<dbReference type="InterPro" id="IPR054765">
    <property type="entry name" value="SLBB_dom"/>
</dbReference>
<feature type="chain" id="PRO_5021987989" evidence="15">
    <location>
        <begin position="27"/>
        <end position="419"/>
    </location>
</feature>
<dbReference type="GO" id="GO:0015159">
    <property type="term" value="F:polysaccharide transmembrane transporter activity"/>
    <property type="evidence" value="ECO:0007669"/>
    <property type="project" value="InterPro"/>
</dbReference>
<evidence type="ECO:0000256" key="5">
    <source>
        <dbReference type="ARBA" id="ARBA00022597"/>
    </source>
</evidence>
<dbReference type="GO" id="GO:0006811">
    <property type="term" value="P:monoatomic ion transport"/>
    <property type="evidence" value="ECO:0007669"/>
    <property type="project" value="UniProtKB-KW"/>
</dbReference>
<dbReference type="KEGG" id="sdyn:Mal52_20550"/>
<keyword evidence="14" id="KW-0449">Lipoprotein</keyword>
<dbReference type="PROSITE" id="PS51257">
    <property type="entry name" value="PROKAR_LIPOPROTEIN"/>
    <property type="match status" value="1"/>
</dbReference>
<organism evidence="18 19">
    <name type="scientific">Symmachiella dynata</name>
    <dbReference type="NCBI Taxonomy" id="2527995"/>
    <lineage>
        <taxon>Bacteria</taxon>
        <taxon>Pseudomonadati</taxon>
        <taxon>Planctomycetota</taxon>
        <taxon>Planctomycetia</taxon>
        <taxon>Planctomycetales</taxon>
        <taxon>Planctomycetaceae</taxon>
        <taxon>Symmachiella</taxon>
    </lineage>
</organism>
<gene>
    <name evidence="18" type="ORF">Mal52_20550</name>
</gene>
<dbReference type="InterPro" id="IPR049712">
    <property type="entry name" value="Poly_export"/>
</dbReference>
<keyword evidence="9" id="KW-0406">Ion transport</keyword>
<proteinExistence type="inferred from homology"/>
<keyword evidence="10" id="KW-0626">Porin</keyword>
<evidence type="ECO:0000313" key="18">
    <source>
        <dbReference type="EMBL" id="QDU43579.1"/>
    </source>
</evidence>
<dbReference type="PANTHER" id="PTHR33619">
    <property type="entry name" value="POLYSACCHARIDE EXPORT PROTEIN GFCE-RELATED"/>
    <property type="match status" value="1"/>
</dbReference>
<comment type="similarity">
    <text evidence="2">Belongs to the BexD/CtrA/VexA family.</text>
</comment>
<name>A0A517ZM51_9PLAN</name>
<protein>
    <submittedName>
        <fullName evidence="18">SLBB domain protein</fullName>
    </submittedName>
</protein>
<keyword evidence="6" id="KW-0812">Transmembrane</keyword>
<evidence type="ECO:0000256" key="8">
    <source>
        <dbReference type="ARBA" id="ARBA00023047"/>
    </source>
</evidence>
<dbReference type="Proteomes" id="UP000319383">
    <property type="component" value="Chromosome"/>
</dbReference>
<keyword evidence="5" id="KW-0762">Sugar transport</keyword>
<keyword evidence="12" id="KW-0564">Palmitate</keyword>
<evidence type="ECO:0000256" key="15">
    <source>
        <dbReference type="SAM" id="SignalP"/>
    </source>
</evidence>
<keyword evidence="13" id="KW-0998">Cell outer membrane</keyword>
<dbReference type="Gene3D" id="3.30.1950.10">
    <property type="entry name" value="wza like domain"/>
    <property type="match status" value="1"/>
</dbReference>
<evidence type="ECO:0000256" key="10">
    <source>
        <dbReference type="ARBA" id="ARBA00023114"/>
    </source>
</evidence>
<evidence type="ECO:0000256" key="6">
    <source>
        <dbReference type="ARBA" id="ARBA00022692"/>
    </source>
</evidence>
<feature type="signal peptide" evidence="15">
    <location>
        <begin position="1"/>
        <end position="26"/>
    </location>
</feature>
<keyword evidence="4" id="KW-1134">Transmembrane beta strand</keyword>
<dbReference type="GO" id="GO:0015288">
    <property type="term" value="F:porin activity"/>
    <property type="evidence" value="ECO:0007669"/>
    <property type="project" value="UniProtKB-KW"/>
</dbReference>
<dbReference type="Pfam" id="PF22461">
    <property type="entry name" value="SLBB_2"/>
    <property type="match status" value="1"/>
</dbReference>
<comment type="subcellular location">
    <subcellularLocation>
        <location evidence="1">Cell outer membrane</location>
        <topology evidence="1">Multi-pass membrane protein</topology>
    </subcellularLocation>
</comment>
<evidence type="ECO:0000256" key="14">
    <source>
        <dbReference type="ARBA" id="ARBA00023288"/>
    </source>
</evidence>
<keyword evidence="11" id="KW-0472">Membrane</keyword>
<dbReference type="GO" id="GO:0009279">
    <property type="term" value="C:cell outer membrane"/>
    <property type="evidence" value="ECO:0007669"/>
    <property type="project" value="UniProtKB-SubCell"/>
</dbReference>
<evidence type="ECO:0000256" key="13">
    <source>
        <dbReference type="ARBA" id="ARBA00023237"/>
    </source>
</evidence>
<dbReference type="PANTHER" id="PTHR33619:SF3">
    <property type="entry name" value="POLYSACCHARIDE EXPORT PROTEIN GFCE-RELATED"/>
    <property type="match status" value="1"/>
</dbReference>
<dbReference type="AlphaFoldDB" id="A0A517ZM51"/>
<dbReference type="RefSeq" id="WP_145375742.1">
    <property type="nucleotide sequence ID" value="NZ_CP036276.1"/>
</dbReference>
<evidence type="ECO:0000256" key="11">
    <source>
        <dbReference type="ARBA" id="ARBA00023136"/>
    </source>
</evidence>
<sequence length="419" mass="44678" precursor="true">MMNPLRAGDRAQCVAALLLPTLALLACSGCRMFEAPVAGAAQPALNWFANFSNDDAQMSPPLDINSIRPTPQTAPVQPGDLLEITVSNLFQPEEPHTFPARIHTDGSLEIPLLGQPVVTGLTRADIEKGLKDEYQRRELLVNPTVIVRELEVPRVKVYVEGAVERPGIIALPREDASVYSALVSAGLKTNAGGQISVARPLNLQATAPIAETAALFALADETLDPIPGETPGGAVNPLSLESETMSEDPLEMAADQIAPAIAAAPEVNAVAGDQPQSGSPGTEYEIIWFDAQREEDRRALIELQLGEGDIVGVSELVPPIKVLGSVQNPGAFNIPNSNDITLLDAVRLAGGVKDEGNALKITLIRMNETGWPGRNWSRSWAELEANPQQSPAIQPGDVIHVERPAGSKLKQTVEGWLSK</sequence>
<evidence type="ECO:0000259" key="16">
    <source>
        <dbReference type="Pfam" id="PF02563"/>
    </source>
</evidence>
<dbReference type="InterPro" id="IPR003715">
    <property type="entry name" value="Poly_export_N"/>
</dbReference>
<dbReference type="Pfam" id="PF02563">
    <property type="entry name" value="Poly_export"/>
    <property type="match status" value="1"/>
</dbReference>
<dbReference type="Gene3D" id="3.10.560.10">
    <property type="entry name" value="Outer membrane lipoprotein wza domain like"/>
    <property type="match status" value="1"/>
</dbReference>
<keyword evidence="3" id="KW-0813">Transport</keyword>
<evidence type="ECO:0000313" key="19">
    <source>
        <dbReference type="Proteomes" id="UP000319383"/>
    </source>
</evidence>
<evidence type="ECO:0000256" key="1">
    <source>
        <dbReference type="ARBA" id="ARBA00004571"/>
    </source>
</evidence>
<evidence type="ECO:0000259" key="17">
    <source>
        <dbReference type="Pfam" id="PF22461"/>
    </source>
</evidence>
<feature type="domain" description="SLBB" evidence="17">
    <location>
        <begin position="321"/>
        <end position="401"/>
    </location>
</feature>
<evidence type="ECO:0000256" key="2">
    <source>
        <dbReference type="ARBA" id="ARBA00009450"/>
    </source>
</evidence>
<feature type="domain" description="Polysaccharide export protein N-terminal" evidence="16">
    <location>
        <begin position="70"/>
        <end position="148"/>
    </location>
</feature>
<keyword evidence="8" id="KW-0625">Polysaccharide transport</keyword>